<reference evidence="4" key="2">
    <citation type="submission" date="2012-11" db="EMBL/GenBank/DDBJ databases">
        <authorList>
            <person name="Kuo A."/>
            <person name="Curtis B.A."/>
            <person name="Tanifuji G."/>
            <person name="Burki F."/>
            <person name="Gruber A."/>
            <person name="Irimia M."/>
            <person name="Maruyama S."/>
            <person name="Arias M.C."/>
            <person name="Ball S.G."/>
            <person name="Gile G.H."/>
            <person name="Hirakawa Y."/>
            <person name="Hopkins J.F."/>
            <person name="Rensing S.A."/>
            <person name="Schmutz J."/>
            <person name="Symeonidi A."/>
            <person name="Elias M."/>
            <person name="Eveleigh R.J."/>
            <person name="Herman E.K."/>
            <person name="Klute M.J."/>
            <person name="Nakayama T."/>
            <person name="Obornik M."/>
            <person name="Reyes-Prieto A."/>
            <person name="Armbrust E.V."/>
            <person name="Aves S.J."/>
            <person name="Beiko R.G."/>
            <person name="Coutinho P."/>
            <person name="Dacks J.B."/>
            <person name="Durnford D.G."/>
            <person name="Fast N.M."/>
            <person name="Green B.R."/>
            <person name="Grisdale C."/>
            <person name="Hempe F."/>
            <person name="Henrissat B."/>
            <person name="Hoppner M.P."/>
            <person name="Ishida K.-I."/>
            <person name="Kim E."/>
            <person name="Koreny L."/>
            <person name="Kroth P.G."/>
            <person name="Liu Y."/>
            <person name="Malik S.-B."/>
            <person name="Maier U.G."/>
            <person name="McRose D."/>
            <person name="Mock T."/>
            <person name="Neilson J.A."/>
            <person name="Onodera N.T."/>
            <person name="Poole A.M."/>
            <person name="Pritham E.J."/>
            <person name="Richards T.A."/>
            <person name="Rocap G."/>
            <person name="Roy S.W."/>
            <person name="Sarai C."/>
            <person name="Schaack S."/>
            <person name="Shirato S."/>
            <person name="Slamovits C.H."/>
            <person name="Spencer D.F."/>
            <person name="Suzuki S."/>
            <person name="Worden A.Z."/>
            <person name="Zauner S."/>
            <person name="Barry K."/>
            <person name="Bell C."/>
            <person name="Bharti A.K."/>
            <person name="Crow J.A."/>
            <person name="Grimwood J."/>
            <person name="Kramer R."/>
            <person name="Lindquist E."/>
            <person name="Lucas S."/>
            <person name="Salamov A."/>
            <person name="McFadden G.I."/>
            <person name="Lane C.E."/>
            <person name="Keeling P.J."/>
            <person name="Gray M.W."/>
            <person name="Grigoriev I.V."/>
            <person name="Archibald J.M."/>
        </authorList>
    </citation>
    <scope>NUCLEOTIDE SEQUENCE</scope>
    <source>
        <strain evidence="4">CCMP2712</strain>
    </source>
</reference>
<proteinExistence type="predicted"/>
<dbReference type="GeneID" id="17295108"/>
<sequence length="148" mass="16229">MPENRYSRYALAALAFAMCGALALVLSFGSGRNSTVLDSLGVFSPKEKVVQFSLKRARTDLDPGSLQGLIAAADGGSMHSSWQDRPRHQSRDRTFDSLTRLQEQETTQSDRKASDSQAPILRNALGKTLAKYFTTVRSVKDDQGTFIA</sequence>
<dbReference type="AlphaFoldDB" id="L1IQN8"/>
<reference evidence="3" key="3">
    <citation type="submission" date="2016-03" db="UniProtKB">
        <authorList>
            <consortium name="EnsemblProtists"/>
        </authorList>
    </citation>
    <scope>IDENTIFICATION</scope>
</reference>
<protein>
    <submittedName>
        <fullName evidence="2 3">Uncharacterized protein</fullName>
    </submittedName>
</protein>
<evidence type="ECO:0000313" key="3">
    <source>
        <dbReference type="EnsemblProtists" id="EKX38382"/>
    </source>
</evidence>
<reference evidence="2 4" key="1">
    <citation type="journal article" date="2012" name="Nature">
        <title>Algal genomes reveal evolutionary mosaicism and the fate of nucleomorphs.</title>
        <authorList>
            <consortium name="DOE Joint Genome Institute"/>
            <person name="Curtis B.A."/>
            <person name="Tanifuji G."/>
            <person name="Burki F."/>
            <person name="Gruber A."/>
            <person name="Irimia M."/>
            <person name="Maruyama S."/>
            <person name="Arias M.C."/>
            <person name="Ball S.G."/>
            <person name="Gile G.H."/>
            <person name="Hirakawa Y."/>
            <person name="Hopkins J.F."/>
            <person name="Kuo A."/>
            <person name="Rensing S.A."/>
            <person name="Schmutz J."/>
            <person name="Symeonidi A."/>
            <person name="Elias M."/>
            <person name="Eveleigh R.J."/>
            <person name="Herman E.K."/>
            <person name="Klute M.J."/>
            <person name="Nakayama T."/>
            <person name="Obornik M."/>
            <person name="Reyes-Prieto A."/>
            <person name="Armbrust E.V."/>
            <person name="Aves S.J."/>
            <person name="Beiko R.G."/>
            <person name="Coutinho P."/>
            <person name="Dacks J.B."/>
            <person name="Durnford D.G."/>
            <person name="Fast N.M."/>
            <person name="Green B.R."/>
            <person name="Grisdale C.J."/>
            <person name="Hempel F."/>
            <person name="Henrissat B."/>
            <person name="Hoppner M.P."/>
            <person name="Ishida K."/>
            <person name="Kim E."/>
            <person name="Koreny L."/>
            <person name="Kroth P.G."/>
            <person name="Liu Y."/>
            <person name="Malik S.B."/>
            <person name="Maier U.G."/>
            <person name="McRose D."/>
            <person name="Mock T."/>
            <person name="Neilson J.A."/>
            <person name="Onodera N.T."/>
            <person name="Poole A.M."/>
            <person name="Pritham E.J."/>
            <person name="Richards T.A."/>
            <person name="Rocap G."/>
            <person name="Roy S.W."/>
            <person name="Sarai C."/>
            <person name="Schaack S."/>
            <person name="Shirato S."/>
            <person name="Slamovits C.H."/>
            <person name="Spencer D.F."/>
            <person name="Suzuki S."/>
            <person name="Worden A.Z."/>
            <person name="Zauner S."/>
            <person name="Barry K."/>
            <person name="Bell C."/>
            <person name="Bharti A.K."/>
            <person name="Crow J.A."/>
            <person name="Grimwood J."/>
            <person name="Kramer R."/>
            <person name="Lindquist E."/>
            <person name="Lucas S."/>
            <person name="Salamov A."/>
            <person name="McFadden G.I."/>
            <person name="Lane C.E."/>
            <person name="Keeling P.J."/>
            <person name="Gray M.W."/>
            <person name="Grigoriev I.V."/>
            <person name="Archibald J.M."/>
        </authorList>
    </citation>
    <scope>NUCLEOTIDE SEQUENCE</scope>
    <source>
        <strain evidence="2 4">CCMP2712</strain>
    </source>
</reference>
<feature type="region of interest" description="Disordered" evidence="1">
    <location>
        <begin position="75"/>
        <end position="119"/>
    </location>
</feature>
<dbReference type="RefSeq" id="XP_005825362.1">
    <property type="nucleotide sequence ID" value="XM_005825305.1"/>
</dbReference>
<dbReference type="HOGENOM" id="CLU_1762281_0_0_1"/>
<dbReference type="KEGG" id="gtt:GUITHDRAFT_154739"/>
<gene>
    <name evidence="2" type="ORF">GUITHDRAFT_154739</name>
</gene>
<feature type="compositionally biased region" description="Polar residues" evidence="1">
    <location>
        <begin position="96"/>
        <end position="107"/>
    </location>
</feature>
<organism evidence="2">
    <name type="scientific">Guillardia theta (strain CCMP2712)</name>
    <name type="common">Cryptophyte</name>
    <dbReference type="NCBI Taxonomy" id="905079"/>
    <lineage>
        <taxon>Eukaryota</taxon>
        <taxon>Cryptophyceae</taxon>
        <taxon>Pyrenomonadales</taxon>
        <taxon>Geminigeraceae</taxon>
        <taxon>Guillardia</taxon>
    </lineage>
</organism>
<evidence type="ECO:0000256" key="1">
    <source>
        <dbReference type="SAM" id="MobiDB-lite"/>
    </source>
</evidence>
<dbReference type="PaxDb" id="55529-EKX38382"/>
<keyword evidence="4" id="KW-1185">Reference proteome</keyword>
<dbReference type="Proteomes" id="UP000011087">
    <property type="component" value="Unassembled WGS sequence"/>
</dbReference>
<accession>L1IQN8</accession>
<dbReference type="EnsemblProtists" id="EKX38382">
    <property type="protein sequence ID" value="EKX38382"/>
    <property type="gene ID" value="GUITHDRAFT_154739"/>
</dbReference>
<name>L1IQN8_GUITC</name>
<evidence type="ECO:0000313" key="4">
    <source>
        <dbReference type="Proteomes" id="UP000011087"/>
    </source>
</evidence>
<evidence type="ECO:0000313" key="2">
    <source>
        <dbReference type="EMBL" id="EKX38382.1"/>
    </source>
</evidence>
<dbReference type="EMBL" id="JH993049">
    <property type="protein sequence ID" value="EKX38382.1"/>
    <property type="molecule type" value="Genomic_DNA"/>
</dbReference>
<feature type="compositionally biased region" description="Basic and acidic residues" evidence="1">
    <location>
        <begin position="82"/>
        <end position="95"/>
    </location>
</feature>